<feature type="domain" description="Transposase DDE" evidence="2">
    <location>
        <begin position="354"/>
        <end position="478"/>
    </location>
</feature>
<dbReference type="EMBL" id="SUMC01000152">
    <property type="protein sequence ID" value="TJZ97027.1"/>
    <property type="molecule type" value="Genomic_DNA"/>
</dbReference>
<feature type="compositionally biased region" description="Low complexity" evidence="1">
    <location>
        <begin position="91"/>
        <end position="100"/>
    </location>
</feature>
<keyword evidence="4" id="KW-1185">Reference proteome</keyword>
<dbReference type="AlphaFoldDB" id="A0A4U0RNT4"/>
<evidence type="ECO:0000313" key="4">
    <source>
        <dbReference type="Proteomes" id="UP000305778"/>
    </source>
</evidence>
<accession>A0A4U0RNT4</accession>
<reference evidence="3 4" key="1">
    <citation type="submission" date="2019-04" db="EMBL/GenBank/DDBJ databases">
        <title>Streptomyces oryziradicis sp. nov., a novel actinomycete isolated from rhizosphere soil of rice (Oryza sativa L.).</title>
        <authorList>
            <person name="Li C."/>
        </authorList>
    </citation>
    <scope>NUCLEOTIDE SEQUENCE [LARGE SCALE GENOMIC DNA]</scope>
    <source>
        <strain evidence="3 4">NEAU-C40</strain>
    </source>
</reference>
<dbReference type="Pfam" id="PF13701">
    <property type="entry name" value="DDE_Tnp_1_4"/>
    <property type="match status" value="2"/>
</dbReference>
<organism evidence="3 4">
    <name type="scientific">Actinacidiphila oryziradicis</name>
    <dbReference type="NCBI Taxonomy" id="2571141"/>
    <lineage>
        <taxon>Bacteria</taxon>
        <taxon>Bacillati</taxon>
        <taxon>Actinomycetota</taxon>
        <taxon>Actinomycetes</taxon>
        <taxon>Kitasatosporales</taxon>
        <taxon>Streptomycetaceae</taxon>
        <taxon>Actinacidiphila</taxon>
    </lineage>
</organism>
<protein>
    <recommendedName>
        <fullName evidence="2">Transposase DDE domain-containing protein</fullName>
    </recommendedName>
</protein>
<feature type="region of interest" description="Disordered" evidence="1">
    <location>
        <begin position="1"/>
        <end position="133"/>
    </location>
</feature>
<evidence type="ECO:0000313" key="3">
    <source>
        <dbReference type="EMBL" id="TJZ97027.1"/>
    </source>
</evidence>
<evidence type="ECO:0000256" key="1">
    <source>
        <dbReference type="SAM" id="MobiDB-lite"/>
    </source>
</evidence>
<comment type="caution">
    <text evidence="3">The sequence shown here is derived from an EMBL/GenBank/DDBJ whole genome shotgun (WGS) entry which is preliminary data.</text>
</comment>
<sequence length="484" mass="51740">MPSEDDIAPPDGLPRPWSALDPVERPGGCAGRVADGERRLAAGRGAGPGAGDHRRAGQGDRSGQGTRPGPVGRRVRAGLGGGAADRGGPPGRVRPAACGCGRRRTAARAGPALHDGRDPGRAVRPGSARGRRAGLGQVTARALAALPVAERARILSGPVTIDLDAKDIEVFSTRKEQVIRSYKGEIAGRVHAAHVAQAGTVLVADLLDGRSDGRTHSPAQIDRALDAVRAAGATGRILFQGDSGYYAGKVAEKIVARGGLFRLGVPRGKALWRAVAAVHEDDWIGAVDYPDAQVAPLGYAPADWPDGTRVVARRVRYDADQLSADPRSRRSRTVGKDQLALVLDGIEDTAYAYSFIATNEDLDLDEEIAAAEWEFRRRTKIEELFRDTAHGAGLNHLPSGSHAVNSMWMWGALLAYNLSAWLQMLAPIGAARRRIATVRRLLIRRAARWTITARRQKLHFAQAADTLIAQALARIRAHRRVLSA</sequence>
<feature type="compositionally biased region" description="Low complexity" evidence="1">
    <location>
        <begin position="63"/>
        <end position="72"/>
    </location>
</feature>
<evidence type="ECO:0000259" key="2">
    <source>
        <dbReference type="Pfam" id="PF13701"/>
    </source>
</evidence>
<gene>
    <name evidence="3" type="ORF">FCI23_50315</name>
</gene>
<name>A0A4U0RNT4_9ACTN</name>
<dbReference type="Proteomes" id="UP000305778">
    <property type="component" value="Unassembled WGS sequence"/>
</dbReference>
<dbReference type="InterPro" id="IPR025668">
    <property type="entry name" value="Tnp_DDE_dom"/>
</dbReference>
<dbReference type="OrthoDB" id="3718343at2"/>
<feature type="compositionally biased region" description="Gly residues" evidence="1">
    <location>
        <begin position="78"/>
        <end position="90"/>
    </location>
</feature>
<feature type="domain" description="Transposase DDE" evidence="2">
    <location>
        <begin position="158"/>
        <end position="317"/>
    </location>
</feature>
<proteinExistence type="predicted"/>